<keyword evidence="1" id="KW-0472">Membrane</keyword>
<keyword evidence="1" id="KW-0812">Transmembrane</keyword>
<reference evidence="2" key="1">
    <citation type="journal article" date="2018" name="Genome Biol.">
        <title>SKESA: strategic k-mer extension for scrupulous assemblies.</title>
        <authorList>
            <person name="Souvorov A."/>
            <person name="Agarwala R."/>
            <person name="Lipman D.J."/>
        </authorList>
    </citation>
    <scope>NUCLEOTIDE SEQUENCE</scope>
    <source>
        <strain evidence="2">Salmonella enterica</strain>
    </source>
</reference>
<reference evidence="2" key="2">
    <citation type="submission" date="2019-10" db="EMBL/GenBank/DDBJ databases">
        <authorList>
            <consortium name="NCBI Pathogen Detection Project"/>
        </authorList>
    </citation>
    <scope>NUCLEOTIDE SEQUENCE</scope>
    <source>
        <strain evidence="2">Salmonella enterica</strain>
    </source>
</reference>
<name>A0A726KAU4_SALET</name>
<dbReference type="EMBL" id="DAAQYL010000195">
    <property type="protein sequence ID" value="HAE1400686.1"/>
    <property type="molecule type" value="Genomic_DNA"/>
</dbReference>
<feature type="non-terminal residue" evidence="2">
    <location>
        <position position="1"/>
    </location>
</feature>
<proteinExistence type="predicted"/>
<dbReference type="AlphaFoldDB" id="A0A726KAU4"/>
<organism evidence="2">
    <name type="scientific">Salmonella enterica I</name>
    <dbReference type="NCBI Taxonomy" id="59201"/>
    <lineage>
        <taxon>Bacteria</taxon>
        <taxon>Pseudomonadati</taxon>
        <taxon>Pseudomonadota</taxon>
        <taxon>Gammaproteobacteria</taxon>
        <taxon>Enterobacterales</taxon>
        <taxon>Enterobacteriaceae</taxon>
        <taxon>Salmonella</taxon>
    </lineage>
</organism>
<sequence length="47" mass="4786">ASGAMLIKGALGVSAATALLPPFVLLAILQILLGKKIAEIRKLDASK</sequence>
<protein>
    <submittedName>
        <fullName evidence="2">Sulfite exporter TauE/SafE family protein</fullName>
    </submittedName>
</protein>
<keyword evidence="1" id="KW-1133">Transmembrane helix</keyword>
<gene>
    <name evidence="2" type="ORF">G2946_22035</name>
</gene>
<accession>A0A726KAU4</accession>
<evidence type="ECO:0000313" key="2">
    <source>
        <dbReference type="EMBL" id="HAE1400686.1"/>
    </source>
</evidence>
<evidence type="ECO:0000256" key="1">
    <source>
        <dbReference type="SAM" id="Phobius"/>
    </source>
</evidence>
<comment type="caution">
    <text evidence="2">The sequence shown here is derived from an EMBL/GenBank/DDBJ whole genome shotgun (WGS) entry which is preliminary data.</text>
</comment>
<feature type="transmembrane region" description="Helical" evidence="1">
    <location>
        <begin position="12"/>
        <end position="33"/>
    </location>
</feature>